<dbReference type="Pfam" id="PF00254">
    <property type="entry name" value="FKBP_C"/>
    <property type="match status" value="1"/>
</dbReference>
<protein>
    <recommendedName>
        <fullName evidence="6">Peptidyl-prolyl cis-trans isomerase</fullName>
        <ecNumber evidence="6">5.2.1.8</ecNumber>
    </recommendedName>
</protein>
<comment type="catalytic activity">
    <reaction evidence="1 5 6">
        <text>[protein]-peptidylproline (omega=180) = [protein]-peptidylproline (omega=0)</text>
        <dbReference type="Rhea" id="RHEA:16237"/>
        <dbReference type="Rhea" id="RHEA-COMP:10747"/>
        <dbReference type="Rhea" id="RHEA-COMP:10748"/>
        <dbReference type="ChEBI" id="CHEBI:83833"/>
        <dbReference type="ChEBI" id="CHEBI:83834"/>
        <dbReference type="EC" id="5.2.1.8"/>
    </reaction>
</comment>
<evidence type="ECO:0000256" key="5">
    <source>
        <dbReference type="PROSITE-ProRule" id="PRU00277"/>
    </source>
</evidence>
<dbReference type="EMBL" id="AVPT01000004">
    <property type="protein sequence ID" value="KGM57282.1"/>
    <property type="molecule type" value="Genomic_DNA"/>
</dbReference>
<keyword evidence="10" id="KW-1185">Reference proteome</keyword>
<dbReference type="RefSeq" id="WP_036208133.1">
    <property type="nucleotide sequence ID" value="NZ_AVPT01000004.1"/>
</dbReference>
<accession>A0A0A0F7D5</accession>
<comment type="similarity">
    <text evidence="2 6">Belongs to the FKBP-type PPIase family.</text>
</comment>
<feature type="chain" id="PRO_5001962813" description="Peptidyl-prolyl cis-trans isomerase" evidence="7">
    <location>
        <begin position="28"/>
        <end position="316"/>
    </location>
</feature>
<feature type="domain" description="PPIase FKBP-type" evidence="8">
    <location>
        <begin position="228"/>
        <end position="315"/>
    </location>
</feature>
<evidence type="ECO:0000313" key="9">
    <source>
        <dbReference type="EMBL" id="KGM57282.1"/>
    </source>
</evidence>
<dbReference type="eggNOG" id="COG0545">
    <property type="taxonomic scope" value="Bacteria"/>
</dbReference>
<evidence type="ECO:0000256" key="3">
    <source>
        <dbReference type="ARBA" id="ARBA00023110"/>
    </source>
</evidence>
<dbReference type="Gene3D" id="1.10.287.460">
    <property type="entry name" value="Peptidyl-prolyl cis-trans isomerase, FKBP-type, N-terminal domain"/>
    <property type="match status" value="2"/>
</dbReference>
<dbReference type="AlphaFoldDB" id="A0A0A0F7D5"/>
<dbReference type="STRING" id="913325.N799_10660"/>
<organism evidence="9 10">
    <name type="scientific">Lysobacter arseniciresistens ZS79</name>
    <dbReference type="NCBI Taxonomy" id="913325"/>
    <lineage>
        <taxon>Bacteria</taxon>
        <taxon>Pseudomonadati</taxon>
        <taxon>Pseudomonadota</taxon>
        <taxon>Gammaproteobacteria</taxon>
        <taxon>Lysobacterales</taxon>
        <taxon>Lysobacteraceae</taxon>
        <taxon>Novilysobacter</taxon>
    </lineage>
</organism>
<dbReference type="InterPro" id="IPR036944">
    <property type="entry name" value="PPIase_FKBP_N_sf"/>
</dbReference>
<comment type="caution">
    <text evidence="9">The sequence shown here is derived from an EMBL/GenBank/DDBJ whole genome shotgun (WGS) entry which is preliminary data.</text>
</comment>
<sequence>MNVFARGLAVMLTAAILVAGVAAPVTAAAQEPATLGSERARVSYMVGHDVARSIEAAGPDIDMAAFEQAIRNAFQGGDPLIAESEVPAVGQALMMRIASRAGRAPADAKVPDVDRTRVGHLVGADVGRSLVPIKDELELPVLLQAVKATFAGGKLAMDAAQLDTTRQAFAQRMRATMAERARAEGENNRAAGEKFLAANRQNKGVFTTPSGLQYSVLRQGSGPRPSITDTVRVNYEGRLLDGTVFDSSYARGQAAEFGLGQVIAGWTEGVAMMPVGAKYRFWIPGDLAYGAKGGGDGKIGPNATLVFDVELQAIVE</sequence>
<keyword evidence="7" id="KW-0732">Signal</keyword>
<proteinExistence type="inferred from homology"/>
<evidence type="ECO:0000256" key="4">
    <source>
        <dbReference type="ARBA" id="ARBA00023235"/>
    </source>
</evidence>
<dbReference type="Pfam" id="PF01346">
    <property type="entry name" value="FKBP_N"/>
    <property type="match status" value="2"/>
</dbReference>
<dbReference type="InterPro" id="IPR000774">
    <property type="entry name" value="PPIase_FKBP_N"/>
</dbReference>
<dbReference type="InterPro" id="IPR046357">
    <property type="entry name" value="PPIase_dom_sf"/>
</dbReference>
<keyword evidence="3 5" id="KW-0697">Rotamase</keyword>
<dbReference type="OrthoDB" id="9814548at2"/>
<evidence type="ECO:0000256" key="6">
    <source>
        <dbReference type="RuleBase" id="RU003915"/>
    </source>
</evidence>
<dbReference type="Proteomes" id="UP000029989">
    <property type="component" value="Unassembled WGS sequence"/>
</dbReference>
<dbReference type="InterPro" id="IPR001179">
    <property type="entry name" value="PPIase_FKBP_dom"/>
</dbReference>
<evidence type="ECO:0000256" key="1">
    <source>
        <dbReference type="ARBA" id="ARBA00000971"/>
    </source>
</evidence>
<dbReference type="PANTHER" id="PTHR43811:SF57">
    <property type="entry name" value="FKBP-TYPE PEPTIDYL-PROLYL CIS-TRANS ISOMERASE FKPA-RELATED"/>
    <property type="match status" value="1"/>
</dbReference>
<dbReference type="SUPFAM" id="SSF54534">
    <property type="entry name" value="FKBP-like"/>
    <property type="match status" value="1"/>
</dbReference>
<evidence type="ECO:0000256" key="2">
    <source>
        <dbReference type="ARBA" id="ARBA00006577"/>
    </source>
</evidence>
<dbReference type="PROSITE" id="PS50059">
    <property type="entry name" value="FKBP_PPIASE"/>
    <property type="match status" value="1"/>
</dbReference>
<dbReference type="PANTHER" id="PTHR43811">
    <property type="entry name" value="FKBP-TYPE PEPTIDYL-PROLYL CIS-TRANS ISOMERASE FKPA"/>
    <property type="match status" value="1"/>
</dbReference>
<gene>
    <name evidence="9" type="ORF">N799_10660</name>
</gene>
<evidence type="ECO:0000256" key="7">
    <source>
        <dbReference type="SAM" id="SignalP"/>
    </source>
</evidence>
<dbReference type="GO" id="GO:0006457">
    <property type="term" value="P:protein folding"/>
    <property type="evidence" value="ECO:0007669"/>
    <property type="project" value="InterPro"/>
</dbReference>
<feature type="signal peptide" evidence="7">
    <location>
        <begin position="1"/>
        <end position="27"/>
    </location>
</feature>
<dbReference type="EC" id="5.2.1.8" evidence="6"/>
<dbReference type="Gene3D" id="3.10.50.40">
    <property type="match status" value="1"/>
</dbReference>
<reference evidence="9 10" key="1">
    <citation type="journal article" date="2015" name="Stand. Genomic Sci.">
        <title>Genomic information of the arsenic-resistant bacterium Lysobacter arseniciresistens type strain ZS79(T) and comparison of Lysobacter draft genomes.</title>
        <authorList>
            <person name="Liu L."/>
            <person name="Zhang S."/>
            <person name="Luo M."/>
            <person name="Wang G."/>
        </authorList>
    </citation>
    <scope>NUCLEOTIDE SEQUENCE [LARGE SCALE GENOMIC DNA]</scope>
    <source>
        <strain evidence="9 10">ZS79</strain>
    </source>
</reference>
<keyword evidence="4 5" id="KW-0413">Isomerase</keyword>
<evidence type="ECO:0000313" key="10">
    <source>
        <dbReference type="Proteomes" id="UP000029989"/>
    </source>
</evidence>
<evidence type="ECO:0000259" key="8">
    <source>
        <dbReference type="PROSITE" id="PS50059"/>
    </source>
</evidence>
<dbReference type="GO" id="GO:0003755">
    <property type="term" value="F:peptidyl-prolyl cis-trans isomerase activity"/>
    <property type="evidence" value="ECO:0007669"/>
    <property type="project" value="UniProtKB-UniRule"/>
</dbReference>
<name>A0A0A0F7D5_9GAMM</name>